<dbReference type="InterPro" id="IPR013783">
    <property type="entry name" value="Ig-like_fold"/>
</dbReference>
<feature type="domain" description="PKD" evidence="1">
    <location>
        <begin position="49"/>
        <end position="111"/>
    </location>
</feature>
<name>A0A6L9L3N3_9BACT</name>
<keyword evidence="3" id="KW-1185">Reference proteome</keyword>
<protein>
    <submittedName>
        <fullName evidence="2">PKD domain-containing protein</fullName>
    </submittedName>
</protein>
<gene>
    <name evidence="2" type="ORF">GK108_10165</name>
</gene>
<reference evidence="2 3" key="1">
    <citation type="submission" date="2020-02" db="EMBL/GenBank/DDBJ databases">
        <title>Draft genome sequence of two Spirosoma agri KCTC 52727 and Spirosoma terrae KCTC 52035.</title>
        <authorList>
            <person name="Rojas J."/>
            <person name="Ambika Manirajan B."/>
            <person name="Suarez C."/>
            <person name="Ratering S."/>
            <person name="Schnell S."/>
        </authorList>
    </citation>
    <scope>NUCLEOTIDE SEQUENCE [LARGE SCALE GENOMIC DNA]</scope>
    <source>
        <strain evidence="2 3">KCTC 52035</strain>
    </source>
</reference>
<evidence type="ECO:0000259" key="1">
    <source>
        <dbReference type="PROSITE" id="PS50093"/>
    </source>
</evidence>
<dbReference type="PROSITE" id="PS50093">
    <property type="entry name" value="PKD"/>
    <property type="match status" value="1"/>
</dbReference>
<dbReference type="Proteomes" id="UP000474175">
    <property type="component" value="Unassembled WGS sequence"/>
</dbReference>
<comment type="caution">
    <text evidence="2">The sequence shown here is derived from an EMBL/GenBank/DDBJ whole genome shotgun (WGS) entry which is preliminary data.</text>
</comment>
<dbReference type="InterPro" id="IPR035986">
    <property type="entry name" value="PKD_dom_sf"/>
</dbReference>
<dbReference type="CDD" id="cd00146">
    <property type="entry name" value="PKD"/>
    <property type="match status" value="1"/>
</dbReference>
<dbReference type="AlphaFoldDB" id="A0A6L9L3N3"/>
<sequence length="111" mass="12238">MIKRSVWGLLLLVVTGCEPFDLERKSFPVCVKPQAGIGFTSDQLDVTFFLENPQGDIGAIGWDAGDGKSINRSGTRVTYNYDKAGTYTVTLVLVNKCDDTFRVTRQITVSN</sequence>
<dbReference type="RefSeq" id="WP_163946773.1">
    <property type="nucleotide sequence ID" value="NZ_JAAFZH010000003.1"/>
</dbReference>
<dbReference type="EMBL" id="JAAFZH010000003">
    <property type="protein sequence ID" value="NDU95235.1"/>
    <property type="molecule type" value="Genomic_DNA"/>
</dbReference>
<dbReference type="Pfam" id="PF00801">
    <property type="entry name" value="PKD"/>
    <property type="match status" value="1"/>
</dbReference>
<dbReference type="InterPro" id="IPR022409">
    <property type="entry name" value="PKD/Chitinase_dom"/>
</dbReference>
<organism evidence="2 3">
    <name type="scientific">Spirosoma terrae</name>
    <dbReference type="NCBI Taxonomy" id="1968276"/>
    <lineage>
        <taxon>Bacteria</taxon>
        <taxon>Pseudomonadati</taxon>
        <taxon>Bacteroidota</taxon>
        <taxon>Cytophagia</taxon>
        <taxon>Cytophagales</taxon>
        <taxon>Cytophagaceae</taxon>
        <taxon>Spirosoma</taxon>
    </lineage>
</organism>
<proteinExistence type="predicted"/>
<evidence type="ECO:0000313" key="3">
    <source>
        <dbReference type="Proteomes" id="UP000474175"/>
    </source>
</evidence>
<dbReference type="Gene3D" id="2.60.40.10">
    <property type="entry name" value="Immunoglobulins"/>
    <property type="match status" value="1"/>
</dbReference>
<dbReference type="SMART" id="SM00089">
    <property type="entry name" value="PKD"/>
    <property type="match status" value="1"/>
</dbReference>
<dbReference type="PROSITE" id="PS51257">
    <property type="entry name" value="PROKAR_LIPOPROTEIN"/>
    <property type="match status" value="1"/>
</dbReference>
<dbReference type="SUPFAM" id="SSF49299">
    <property type="entry name" value="PKD domain"/>
    <property type="match status" value="1"/>
</dbReference>
<accession>A0A6L9L3N3</accession>
<evidence type="ECO:0000313" key="2">
    <source>
        <dbReference type="EMBL" id="NDU95235.1"/>
    </source>
</evidence>
<dbReference type="InterPro" id="IPR000601">
    <property type="entry name" value="PKD_dom"/>
</dbReference>